<accession>A0A382MZ92</accession>
<name>A0A382MZ92_9ZZZZ</name>
<organism evidence="1">
    <name type="scientific">marine metagenome</name>
    <dbReference type="NCBI Taxonomy" id="408172"/>
    <lineage>
        <taxon>unclassified sequences</taxon>
        <taxon>metagenomes</taxon>
        <taxon>ecological metagenomes</taxon>
    </lineage>
</organism>
<dbReference type="EMBL" id="UINC01096930">
    <property type="protein sequence ID" value="SVC54219.1"/>
    <property type="molecule type" value="Genomic_DNA"/>
</dbReference>
<dbReference type="AlphaFoldDB" id="A0A382MZ92"/>
<reference evidence="1" key="1">
    <citation type="submission" date="2018-05" db="EMBL/GenBank/DDBJ databases">
        <authorList>
            <person name="Lanie J.A."/>
            <person name="Ng W.-L."/>
            <person name="Kazmierczak K.M."/>
            <person name="Andrzejewski T.M."/>
            <person name="Davidsen T.M."/>
            <person name="Wayne K.J."/>
            <person name="Tettelin H."/>
            <person name="Glass J.I."/>
            <person name="Rusch D."/>
            <person name="Podicherti R."/>
            <person name="Tsui H.-C.T."/>
            <person name="Winkler M.E."/>
        </authorList>
    </citation>
    <scope>NUCLEOTIDE SEQUENCE</scope>
</reference>
<evidence type="ECO:0000313" key="1">
    <source>
        <dbReference type="EMBL" id="SVC54219.1"/>
    </source>
</evidence>
<gene>
    <name evidence="1" type="ORF">METZ01_LOCUS307073</name>
</gene>
<proteinExistence type="predicted"/>
<protein>
    <submittedName>
        <fullName evidence="1">Uncharacterized protein</fullName>
    </submittedName>
</protein>
<sequence>MKNEYHYLDQFIVPINFNFVFSIKVKQKNKK</sequence>